<comment type="subcellular location">
    <subcellularLocation>
        <location evidence="1">Periplasm</location>
    </subcellularLocation>
</comment>
<reference evidence="7 8" key="1">
    <citation type="submission" date="2019-02" db="EMBL/GenBank/DDBJ databases">
        <title>Draft genome sequences of novel Actinobacteria.</title>
        <authorList>
            <person name="Sahin N."/>
            <person name="Ay H."/>
            <person name="Saygin H."/>
        </authorList>
    </citation>
    <scope>NUCLEOTIDE SEQUENCE [LARGE SCALE GENOMIC DNA]</scope>
    <source>
        <strain evidence="7 8">8K307</strain>
    </source>
</reference>
<protein>
    <submittedName>
        <fullName evidence="7">Aliphatic sulfonate ABC transporter substrate-binding protein</fullName>
    </submittedName>
</protein>
<feature type="domain" description="Solute-binding protein family 3/N-terminal" evidence="6">
    <location>
        <begin position="41"/>
        <end position="290"/>
    </location>
</feature>
<dbReference type="NCBIfam" id="TIGR01728">
    <property type="entry name" value="SsuA_fam"/>
    <property type="match status" value="1"/>
</dbReference>
<evidence type="ECO:0000313" key="7">
    <source>
        <dbReference type="EMBL" id="TDD68918.1"/>
    </source>
</evidence>
<feature type="signal peptide" evidence="5">
    <location>
        <begin position="1"/>
        <end position="19"/>
    </location>
</feature>
<dbReference type="RefSeq" id="WP_132103815.1">
    <property type="nucleotide sequence ID" value="NZ_SMLB01000017.1"/>
</dbReference>
<evidence type="ECO:0000256" key="3">
    <source>
        <dbReference type="ARBA" id="ARBA00022448"/>
    </source>
</evidence>
<evidence type="ECO:0000256" key="5">
    <source>
        <dbReference type="SAM" id="SignalP"/>
    </source>
</evidence>
<dbReference type="PANTHER" id="PTHR30024:SF47">
    <property type="entry name" value="TAURINE-BINDING PERIPLASMIC PROTEIN"/>
    <property type="match status" value="1"/>
</dbReference>
<dbReference type="InterPro" id="IPR001638">
    <property type="entry name" value="Solute-binding_3/MltF_N"/>
</dbReference>
<dbReference type="InterPro" id="IPR010067">
    <property type="entry name" value="ABC_SsuA_sub-bd"/>
</dbReference>
<dbReference type="InterPro" id="IPR015168">
    <property type="entry name" value="SsuA/THI5"/>
</dbReference>
<comment type="similarity">
    <text evidence="2">Belongs to the bacterial solute-binding protein SsuA/TauA family.</text>
</comment>
<dbReference type="GO" id="GO:0042597">
    <property type="term" value="C:periplasmic space"/>
    <property type="evidence" value="ECO:0007669"/>
    <property type="project" value="UniProtKB-SubCell"/>
</dbReference>
<dbReference type="PANTHER" id="PTHR30024">
    <property type="entry name" value="ALIPHATIC SULFONATES-BINDING PROTEIN-RELATED"/>
    <property type="match status" value="1"/>
</dbReference>
<accession>A0A4R5A9D2</accession>
<keyword evidence="8" id="KW-1185">Reference proteome</keyword>
<evidence type="ECO:0000256" key="1">
    <source>
        <dbReference type="ARBA" id="ARBA00004418"/>
    </source>
</evidence>
<dbReference type="GO" id="GO:0042626">
    <property type="term" value="F:ATPase-coupled transmembrane transporter activity"/>
    <property type="evidence" value="ECO:0007669"/>
    <property type="project" value="InterPro"/>
</dbReference>
<dbReference type="SUPFAM" id="SSF53850">
    <property type="entry name" value="Periplasmic binding protein-like II"/>
    <property type="match status" value="1"/>
</dbReference>
<dbReference type="SMART" id="SM00062">
    <property type="entry name" value="PBPb"/>
    <property type="match status" value="1"/>
</dbReference>
<dbReference type="Proteomes" id="UP000295217">
    <property type="component" value="Unassembled WGS sequence"/>
</dbReference>
<evidence type="ECO:0000259" key="6">
    <source>
        <dbReference type="SMART" id="SM00062"/>
    </source>
</evidence>
<evidence type="ECO:0000256" key="4">
    <source>
        <dbReference type="ARBA" id="ARBA00022729"/>
    </source>
</evidence>
<proteinExistence type="inferred from homology"/>
<organism evidence="7 8">
    <name type="scientific">Jiangella aurantiaca</name>
    <dbReference type="NCBI Taxonomy" id="2530373"/>
    <lineage>
        <taxon>Bacteria</taxon>
        <taxon>Bacillati</taxon>
        <taxon>Actinomycetota</taxon>
        <taxon>Actinomycetes</taxon>
        <taxon>Jiangellales</taxon>
        <taxon>Jiangellaceae</taxon>
        <taxon>Jiangella</taxon>
    </lineage>
</organism>
<gene>
    <name evidence="7" type="ORF">E1262_14325</name>
</gene>
<comment type="caution">
    <text evidence="7">The sequence shown here is derived from an EMBL/GenBank/DDBJ whole genome shotgun (WGS) entry which is preliminary data.</text>
</comment>
<dbReference type="OrthoDB" id="7374754at2"/>
<dbReference type="GO" id="GO:0016020">
    <property type="term" value="C:membrane"/>
    <property type="evidence" value="ECO:0007669"/>
    <property type="project" value="InterPro"/>
</dbReference>
<dbReference type="Pfam" id="PF09084">
    <property type="entry name" value="NMT1"/>
    <property type="match status" value="1"/>
</dbReference>
<dbReference type="AlphaFoldDB" id="A0A4R5A9D2"/>
<keyword evidence="3" id="KW-0813">Transport</keyword>
<evidence type="ECO:0000256" key="2">
    <source>
        <dbReference type="ARBA" id="ARBA00010742"/>
    </source>
</evidence>
<evidence type="ECO:0000313" key="8">
    <source>
        <dbReference type="Proteomes" id="UP000295217"/>
    </source>
</evidence>
<sequence>MIMRRSVFALAAVAAVALAGCSGDSESSDDQAMAGGRESVELNVGYIDTSINGVGVIAVANELELWEKAGIDVNLTPFTNGPTQVEAMAAGSLDVGYMGAGATWMPASGQAVIVAPSEATYGDFLIASPDSGAQSVEDIEGLRVGVPVGGSGEMILSLALDAAGLTEDDIEKVPLDPPAVVSAFVSGQIDVAAIFSPLSDQIMQSVPEAVVIANNKDFPDVTFLGAWVASNQAMEGKQEAVERFLEVYIEANDYRKENPEETVELAAAESGAPAEQLQGQVDALEWFTSDQLLADNEDGTTRERFGALQDLFVELGRMESPRPVEEWVDVDLFAQAAESLS</sequence>
<dbReference type="EMBL" id="SMLB01000017">
    <property type="protein sequence ID" value="TDD68918.1"/>
    <property type="molecule type" value="Genomic_DNA"/>
</dbReference>
<name>A0A4R5A9D2_9ACTN</name>
<dbReference type="Gene3D" id="3.40.190.10">
    <property type="entry name" value="Periplasmic binding protein-like II"/>
    <property type="match status" value="2"/>
</dbReference>
<keyword evidence="4 5" id="KW-0732">Signal</keyword>
<dbReference type="PROSITE" id="PS51257">
    <property type="entry name" value="PROKAR_LIPOPROTEIN"/>
    <property type="match status" value="1"/>
</dbReference>
<feature type="chain" id="PRO_5038989558" evidence="5">
    <location>
        <begin position="20"/>
        <end position="341"/>
    </location>
</feature>